<dbReference type="InParanoid" id="A0A482WI59"/>
<gene>
    <name evidence="2" type="ORF">LSTR_LSTR004824</name>
</gene>
<evidence type="ECO:0000256" key="1">
    <source>
        <dbReference type="SAM" id="MobiDB-lite"/>
    </source>
</evidence>
<dbReference type="Proteomes" id="UP000291343">
    <property type="component" value="Unassembled WGS sequence"/>
</dbReference>
<accession>A0A482WI59</accession>
<feature type="region of interest" description="Disordered" evidence="1">
    <location>
        <begin position="73"/>
        <end position="103"/>
    </location>
</feature>
<comment type="caution">
    <text evidence="2">The sequence shown here is derived from an EMBL/GenBank/DDBJ whole genome shotgun (WGS) entry which is preliminary data.</text>
</comment>
<feature type="compositionally biased region" description="Basic and acidic residues" evidence="1">
    <location>
        <begin position="17"/>
        <end position="34"/>
    </location>
</feature>
<dbReference type="AlphaFoldDB" id="A0A482WI59"/>
<keyword evidence="3" id="KW-1185">Reference proteome</keyword>
<feature type="region of interest" description="Disordered" evidence="1">
    <location>
        <begin position="1"/>
        <end position="39"/>
    </location>
</feature>
<evidence type="ECO:0000313" key="3">
    <source>
        <dbReference type="Proteomes" id="UP000291343"/>
    </source>
</evidence>
<organism evidence="2 3">
    <name type="scientific">Laodelphax striatellus</name>
    <name type="common">Small brown planthopper</name>
    <name type="synonym">Delphax striatella</name>
    <dbReference type="NCBI Taxonomy" id="195883"/>
    <lineage>
        <taxon>Eukaryota</taxon>
        <taxon>Metazoa</taxon>
        <taxon>Ecdysozoa</taxon>
        <taxon>Arthropoda</taxon>
        <taxon>Hexapoda</taxon>
        <taxon>Insecta</taxon>
        <taxon>Pterygota</taxon>
        <taxon>Neoptera</taxon>
        <taxon>Paraneoptera</taxon>
        <taxon>Hemiptera</taxon>
        <taxon>Auchenorrhyncha</taxon>
        <taxon>Fulgoroidea</taxon>
        <taxon>Delphacidae</taxon>
        <taxon>Criomorphinae</taxon>
        <taxon>Laodelphax</taxon>
    </lineage>
</organism>
<protein>
    <submittedName>
        <fullName evidence="2">Uncharacterized protein</fullName>
    </submittedName>
</protein>
<evidence type="ECO:0000313" key="2">
    <source>
        <dbReference type="EMBL" id="RZF33138.1"/>
    </source>
</evidence>
<name>A0A482WI59_LAOST</name>
<dbReference type="EMBL" id="QKKF02034760">
    <property type="protein sequence ID" value="RZF33138.1"/>
    <property type="molecule type" value="Genomic_DNA"/>
</dbReference>
<sequence length="103" mass="11227">MTQKVMSRYFSTVGRPEQSEKENTFHSGDHHHEAPATGSLPNLLNQVPIVLCVAVVKSVTPPLSTAVTHLAATEITPNNEKKDKHSVDQPISHPPTLGVGRRE</sequence>
<reference evidence="2 3" key="1">
    <citation type="journal article" date="2017" name="Gigascience">
        <title>Genome sequence of the small brown planthopper, Laodelphax striatellus.</title>
        <authorList>
            <person name="Zhu J."/>
            <person name="Jiang F."/>
            <person name="Wang X."/>
            <person name="Yang P."/>
            <person name="Bao Y."/>
            <person name="Zhao W."/>
            <person name="Wang W."/>
            <person name="Lu H."/>
            <person name="Wang Q."/>
            <person name="Cui N."/>
            <person name="Li J."/>
            <person name="Chen X."/>
            <person name="Luo L."/>
            <person name="Yu J."/>
            <person name="Kang L."/>
            <person name="Cui F."/>
        </authorList>
    </citation>
    <scope>NUCLEOTIDE SEQUENCE [LARGE SCALE GENOMIC DNA]</scope>
    <source>
        <strain evidence="2">Lst14</strain>
    </source>
</reference>
<proteinExistence type="predicted"/>